<protein>
    <recommendedName>
        <fullName evidence="5">Chromo domain-containing protein</fullName>
    </recommendedName>
</protein>
<dbReference type="GO" id="GO:0006338">
    <property type="term" value="P:chromatin remodeling"/>
    <property type="evidence" value="ECO:0007669"/>
    <property type="project" value="UniProtKB-ARBA"/>
</dbReference>
<dbReference type="SUPFAM" id="SSF56672">
    <property type="entry name" value="DNA/RNA polymerases"/>
    <property type="match status" value="1"/>
</dbReference>
<evidence type="ECO:0000313" key="3">
    <source>
        <dbReference type="EMBL" id="MBW0490336.1"/>
    </source>
</evidence>
<evidence type="ECO:0000313" key="4">
    <source>
        <dbReference type="Proteomes" id="UP000765509"/>
    </source>
</evidence>
<feature type="domain" description="Chromo" evidence="1">
    <location>
        <begin position="388"/>
        <end position="449"/>
    </location>
</feature>
<dbReference type="InterPro" id="IPR023780">
    <property type="entry name" value="Chromo_domain"/>
</dbReference>
<dbReference type="InterPro" id="IPR056924">
    <property type="entry name" value="SH3_Tf2-1"/>
</dbReference>
<dbReference type="CDD" id="cd00024">
    <property type="entry name" value="CD_CSD"/>
    <property type="match status" value="1"/>
</dbReference>
<evidence type="ECO:0000259" key="1">
    <source>
        <dbReference type="PROSITE" id="PS50013"/>
    </source>
</evidence>
<proteinExistence type="predicted"/>
<dbReference type="EMBL" id="AVOT02010529">
    <property type="protein sequence ID" value="MBW0490336.1"/>
    <property type="molecule type" value="Genomic_DNA"/>
</dbReference>
<dbReference type="PANTHER" id="PTHR24559">
    <property type="entry name" value="TRANSPOSON TY3-I GAG-POL POLYPROTEIN"/>
    <property type="match status" value="1"/>
</dbReference>
<dbReference type="PANTHER" id="PTHR24559:SF440">
    <property type="entry name" value="RIBONUCLEASE H"/>
    <property type="match status" value="1"/>
</dbReference>
<dbReference type="Gene3D" id="2.40.50.40">
    <property type="match status" value="1"/>
</dbReference>
<dbReference type="InterPro" id="IPR041577">
    <property type="entry name" value="RT_RNaseH_2"/>
</dbReference>
<dbReference type="InterPro" id="IPR016197">
    <property type="entry name" value="Chromo-like_dom_sf"/>
</dbReference>
<evidence type="ECO:0008006" key="5">
    <source>
        <dbReference type="Google" id="ProtNLM"/>
    </source>
</evidence>
<dbReference type="Pfam" id="PF00385">
    <property type="entry name" value="Chromo"/>
    <property type="match status" value="1"/>
</dbReference>
<sequence>MNQLLAVLNGSTIFSKIDLCGAYNLLRIKDGGEHLTAFRTKYGSYEYLIIPFGLTNAPASFQNLVNDLFEEFLDIFFVVYLDDIMVFSSSEEEHVKNVASFLQRLRDNNLFAKVSHKYSIGLSPRTSKLFNPSLDLPISIVVSLKITPKKSLLSLLFLKKTPFIFNQEASSQFQILKEEFTTAPILSHFDPSLQTIMETDASDCALGAVLSQEGWPLHQIPCHVGTTWTQRGRWTSSERILRIFMKNPSFDSIHVSQDSPAGKLSTKLQSVKQVVKEELESEIRRFKKYADRNRAIPPDFQPGDKVWLASKTIKTIRPTKKLSERWLGPFEVLKKIGSYAYHLKLSQQWKSVHPVFHVSLLEPVKQSNIPNRHHLPPPPLLVEEQEEWEVAQVLDSKLKRGKLWYLVEWKRFSEDPERTAWEPASNLTNSPDLVKDFHSLYPGKPDPNTSRV</sequence>
<dbReference type="SUPFAM" id="SSF54160">
    <property type="entry name" value="Chromo domain-like"/>
    <property type="match status" value="1"/>
</dbReference>
<dbReference type="OrthoDB" id="2505288at2759"/>
<dbReference type="PROSITE" id="PS50013">
    <property type="entry name" value="CHROMO_2"/>
    <property type="match status" value="1"/>
</dbReference>
<dbReference type="Pfam" id="PF00078">
    <property type="entry name" value="RVT_1"/>
    <property type="match status" value="1"/>
</dbReference>
<organism evidence="3 4">
    <name type="scientific">Austropuccinia psidii MF-1</name>
    <dbReference type="NCBI Taxonomy" id="1389203"/>
    <lineage>
        <taxon>Eukaryota</taxon>
        <taxon>Fungi</taxon>
        <taxon>Dikarya</taxon>
        <taxon>Basidiomycota</taxon>
        <taxon>Pucciniomycotina</taxon>
        <taxon>Pucciniomycetes</taxon>
        <taxon>Pucciniales</taxon>
        <taxon>Sphaerophragmiaceae</taxon>
        <taxon>Austropuccinia</taxon>
    </lineage>
</organism>
<comment type="caution">
    <text evidence="3">The sequence shown here is derived from an EMBL/GenBank/DDBJ whole genome shotgun (WGS) entry which is preliminary data.</text>
</comment>
<dbReference type="InterPro" id="IPR000953">
    <property type="entry name" value="Chromo/chromo_shadow_dom"/>
</dbReference>
<dbReference type="Proteomes" id="UP000765509">
    <property type="component" value="Unassembled WGS sequence"/>
</dbReference>
<dbReference type="Pfam" id="PF17919">
    <property type="entry name" value="RT_RNaseH_2"/>
    <property type="match status" value="1"/>
</dbReference>
<gene>
    <name evidence="3" type="ORF">O181_030051</name>
</gene>
<name>A0A9Q3CS81_9BASI</name>
<dbReference type="InterPro" id="IPR053134">
    <property type="entry name" value="RNA-dir_DNA_polymerase"/>
</dbReference>
<dbReference type="InterPro" id="IPR000477">
    <property type="entry name" value="RT_dom"/>
</dbReference>
<dbReference type="SMART" id="SM00298">
    <property type="entry name" value="CHROMO"/>
    <property type="match status" value="1"/>
</dbReference>
<dbReference type="PROSITE" id="PS50878">
    <property type="entry name" value="RT_POL"/>
    <property type="match status" value="1"/>
</dbReference>
<dbReference type="Pfam" id="PF24626">
    <property type="entry name" value="SH3_Tf2-1"/>
    <property type="match status" value="1"/>
</dbReference>
<dbReference type="AlphaFoldDB" id="A0A9Q3CS81"/>
<dbReference type="CDD" id="cd01647">
    <property type="entry name" value="RT_LTR"/>
    <property type="match status" value="1"/>
</dbReference>
<keyword evidence="4" id="KW-1185">Reference proteome</keyword>
<dbReference type="InterPro" id="IPR043502">
    <property type="entry name" value="DNA/RNA_pol_sf"/>
</dbReference>
<dbReference type="InterPro" id="IPR043128">
    <property type="entry name" value="Rev_trsase/Diguanyl_cyclase"/>
</dbReference>
<accession>A0A9Q3CS81</accession>
<reference evidence="3" key="1">
    <citation type="submission" date="2021-03" db="EMBL/GenBank/DDBJ databases">
        <title>Draft genome sequence of rust myrtle Austropuccinia psidii MF-1, a brazilian biotype.</title>
        <authorList>
            <person name="Quecine M.C."/>
            <person name="Pachon D.M.R."/>
            <person name="Bonatelli M.L."/>
            <person name="Correr F.H."/>
            <person name="Franceschini L.M."/>
            <person name="Leite T.F."/>
            <person name="Margarido G.R.A."/>
            <person name="Almeida C.A."/>
            <person name="Ferrarezi J.A."/>
            <person name="Labate C.A."/>
        </authorList>
    </citation>
    <scope>NUCLEOTIDE SEQUENCE</scope>
    <source>
        <strain evidence="3">MF-1</strain>
    </source>
</reference>
<dbReference type="Gene3D" id="3.10.10.10">
    <property type="entry name" value="HIV Type 1 Reverse Transcriptase, subunit A, domain 1"/>
    <property type="match status" value="1"/>
</dbReference>
<dbReference type="Gene3D" id="3.30.70.270">
    <property type="match status" value="1"/>
</dbReference>
<evidence type="ECO:0000259" key="2">
    <source>
        <dbReference type="PROSITE" id="PS50878"/>
    </source>
</evidence>
<feature type="domain" description="Reverse transcriptase" evidence="2">
    <location>
        <begin position="1"/>
        <end position="140"/>
    </location>
</feature>